<keyword evidence="3" id="KW-0808">Transferase</keyword>
<evidence type="ECO:0000259" key="2">
    <source>
        <dbReference type="Pfam" id="PF26366"/>
    </source>
</evidence>
<keyword evidence="1" id="KW-1133">Transmembrane helix</keyword>
<keyword evidence="1" id="KW-0812">Transmembrane</keyword>
<dbReference type="AlphaFoldDB" id="A0A4R5YJJ5"/>
<reference evidence="3 4" key="1">
    <citation type="submission" date="2019-03" db="EMBL/GenBank/DDBJ databases">
        <title>Genome Sequencing and Assembly of Various Microbes Isolated from Partially Reclaimed Soil and Acid Mine Drainage (AMD) Site.</title>
        <authorList>
            <person name="Steinbock B."/>
            <person name="Bechtold R."/>
            <person name="Sevigny J.L."/>
            <person name="Thomas D."/>
            <person name="Cuthill L.R."/>
            <person name="Aveiro Johannsen E.J."/>
            <person name="Thomas K."/>
            <person name="Ghosh A."/>
        </authorList>
    </citation>
    <scope>NUCLEOTIDE SEQUENCE [LARGE SCALE GENOMIC DNA]</scope>
    <source>
        <strain evidence="3 4">F-B2</strain>
    </source>
</reference>
<dbReference type="Proteomes" id="UP000295633">
    <property type="component" value="Unassembled WGS sequence"/>
</dbReference>
<dbReference type="STRING" id="273677.BW34_00476"/>
<feature type="transmembrane region" description="Helical" evidence="1">
    <location>
        <begin position="21"/>
        <end position="40"/>
    </location>
</feature>
<evidence type="ECO:0000313" key="4">
    <source>
        <dbReference type="Proteomes" id="UP000295633"/>
    </source>
</evidence>
<organism evidence="3 4">
    <name type="scientific">Microbacterium oleivorans</name>
    <dbReference type="NCBI Taxonomy" id="273677"/>
    <lineage>
        <taxon>Bacteria</taxon>
        <taxon>Bacillati</taxon>
        <taxon>Actinomycetota</taxon>
        <taxon>Actinomycetes</taxon>
        <taxon>Micrococcales</taxon>
        <taxon>Microbacteriaceae</taxon>
        <taxon>Microbacterium</taxon>
    </lineage>
</organism>
<sequence length="610" mass="64603">MSKIGRTPVMAAGGGRRFVRFVWAIIAFVLATLMIGAGVAQRTVLEAPTTETAEITTDGSTPYVLIDGSVLDSRPGSQTLRIHGDGQVFAAYGRTQDVAAWLAPTEYQHVTVNGEGEPVTKTVPASVTPDGESPTASPIGSDLWLDEFQQDRSLATTLRLPSDMSVLVATDGTSAAPSSMSVSWPTGATTPWAGPLLVGGILMALVGLVLYIFALRHVRRSRGPRRKGLPLTATQPIDLSVEDAEKGVITAAPARRRLTIGRRPLIAVSAVVLGGIALTGCSPEAWPDLQPEATPSPTASVIVPEGQGAPAVTQTQAERILSRISEQVTTADEANDPKAAAVRLTGPALVERETNYRLRKELSKAESLPAIPSGDMTAFLPQAKNDWPRMFLAVVEDADGVGTMVTATQENPWAEYKVAYISSLRADASMNLAAKYVGAVAVEPNSPFLLMPPKDLAAAYADVLDKGAKSEFAAMFDEKSDTFRSLVAENRATLLKNFNETGEKTGRVSFAAEAGPSEPLSLVTLDSGAIVAVTVTENETIVPTDSDAVIKLGDNVVVKALSGVSQSSTGFRTQYTDQLYFFVPAQGSNEKIQLLASRSNVLDAKVVKKE</sequence>
<keyword evidence="1" id="KW-0472">Membrane</keyword>
<feature type="transmembrane region" description="Helical" evidence="1">
    <location>
        <begin position="265"/>
        <end position="286"/>
    </location>
</feature>
<dbReference type="Pfam" id="PF26366">
    <property type="entry name" value="DUF8094"/>
    <property type="match status" value="1"/>
</dbReference>
<gene>
    <name evidence="3" type="ORF">E2R54_10200</name>
</gene>
<accession>A0A4R5YJJ5</accession>
<feature type="transmembrane region" description="Helical" evidence="1">
    <location>
        <begin position="192"/>
        <end position="215"/>
    </location>
</feature>
<dbReference type="EMBL" id="SMZX01000002">
    <property type="protein sequence ID" value="TDL43577.1"/>
    <property type="molecule type" value="Genomic_DNA"/>
</dbReference>
<evidence type="ECO:0000256" key="1">
    <source>
        <dbReference type="SAM" id="Phobius"/>
    </source>
</evidence>
<dbReference type="GO" id="GO:0016740">
    <property type="term" value="F:transferase activity"/>
    <property type="evidence" value="ECO:0007669"/>
    <property type="project" value="UniProtKB-KW"/>
</dbReference>
<name>A0A4R5YJJ5_9MICO</name>
<protein>
    <submittedName>
        <fullName evidence="3">Glycosyl transferase</fullName>
    </submittedName>
</protein>
<proteinExistence type="predicted"/>
<evidence type="ECO:0000313" key="3">
    <source>
        <dbReference type="EMBL" id="TDL43577.1"/>
    </source>
</evidence>
<feature type="domain" description="DUF8094" evidence="2">
    <location>
        <begin position="309"/>
        <end position="605"/>
    </location>
</feature>
<dbReference type="InterPro" id="IPR058407">
    <property type="entry name" value="DUF8094"/>
</dbReference>
<comment type="caution">
    <text evidence="3">The sequence shown here is derived from an EMBL/GenBank/DDBJ whole genome shotgun (WGS) entry which is preliminary data.</text>
</comment>